<proteinExistence type="predicted"/>
<evidence type="ECO:0000313" key="2">
    <source>
        <dbReference type="Proteomes" id="UP000822476"/>
    </source>
</evidence>
<gene>
    <name evidence="1" type="ORF">EG68_06750</name>
</gene>
<dbReference type="AlphaFoldDB" id="A0A8S9YNR7"/>
<keyword evidence="2" id="KW-1185">Reference proteome</keyword>
<protein>
    <submittedName>
        <fullName evidence="1">Uncharacterized protein</fullName>
    </submittedName>
</protein>
<organism evidence="1 2">
    <name type="scientific">Paragonimus skrjabini miyazakii</name>
    <dbReference type="NCBI Taxonomy" id="59628"/>
    <lineage>
        <taxon>Eukaryota</taxon>
        <taxon>Metazoa</taxon>
        <taxon>Spiralia</taxon>
        <taxon>Lophotrochozoa</taxon>
        <taxon>Platyhelminthes</taxon>
        <taxon>Trematoda</taxon>
        <taxon>Digenea</taxon>
        <taxon>Plagiorchiida</taxon>
        <taxon>Troglotremata</taxon>
        <taxon>Troglotrematidae</taxon>
        <taxon>Paragonimus</taxon>
    </lineage>
</organism>
<name>A0A8S9YNR7_9TREM</name>
<reference evidence="1" key="1">
    <citation type="submission" date="2019-07" db="EMBL/GenBank/DDBJ databases">
        <title>Annotation for the trematode Paragonimus miyazaki's.</title>
        <authorList>
            <person name="Choi Y.-J."/>
        </authorList>
    </citation>
    <scope>NUCLEOTIDE SEQUENCE</scope>
    <source>
        <strain evidence="1">Japan</strain>
    </source>
</reference>
<dbReference type="Proteomes" id="UP000822476">
    <property type="component" value="Unassembled WGS sequence"/>
</dbReference>
<comment type="caution">
    <text evidence="1">The sequence shown here is derived from an EMBL/GenBank/DDBJ whole genome shotgun (WGS) entry which is preliminary data.</text>
</comment>
<evidence type="ECO:0000313" key="1">
    <source>
        <dbReference type="EMBL" id="KAF7256384.1"/>
    </source>
</evidence>
<sequence>MVNIKTRGIQSTIKTLYWTIFIQLGRCTTAVARLLRIDDILVPRYMPA</sequence>
<dbReference type="EMBL" id="JTDE01003164">
    <property type="protein sequence ID" value="KAF7256384.1"/>
    <property type="molecule type" value="Genomic_DNA"/>
</dbReference>
<accession>A0A8S9YNR7</accession>